<name>A0A315ELR9_9BURK</name>
<sequence>MWTGVLAQDKPTASRALLARPPQSGAEPMLLLGPKNRPYTEILVHTTKLDYFDCNGIVAPWFRELVVAEMNYFAELVDLPFVKGDACVVSIGTDKSLTPGRINIHLYVNQQRLTACVRNEQCPVFRSISLIPKDKVLYRSYFLSDMSRKLISQQCVTDKGKLFTDTTCYTVP</sequence>
<reference evidence="1 2" key="1">
    <citation type="submission" date="2017-04" db="EMBL/GenBank/DDBJ databases">
        <title>Unexpected and diverse lifestyles within the genus Limnohabitans.</title>
        <authorList>
            <person name="Kasalicky V."/>
            <person name="Mehrshad M."/>
            <person name="Andrei S.-A."/>
            <person name="Salcher M."/>
            <person name="Kratochvilova H."/>
            <person name="Simek K."/>
            <person name="Ghai R."/>
        </authorList>
    </citation>
    <scope>NUCLEOTIDE SEQUENCE [LARGE SCALE GENOMIC DNA]</scope>
    <source>
        <strain evidence="1 2">MWH-C5</strain>
    </source>
</reference>
<accession>A0A315ELR9</accession>
<dbReference type="EMBL" id="NESP01000001">
    <property type="protein sequence ID" value="PUE58171.1"/>
    <property type="molecule type" value="Genomic_DNA"/>
</dbReference>
<gene>
    <name evidence="1" type="ORF">B9Z44_00245</name>
</gene>
<organism evidence="1 2">
    <name type="scientific">Limnohabitans curvus</name>
    <dbReference type="NCBI Taxonomy" id="323423"/>
    <lineage>
        <taxon>Bacteria</taxon>
        <taxon>Pseudomonadati</taxon>
        <taxon>Pseudomonadota</taxon>
        <taxon>Betaproteobacteria</taxon>
        <taxon>Burkholderiales</taxon>
        <taxon>Comamonadaceae</taxon>
        <taxon>Limnohabitans</taxon>
    </lineage>
</organism>
<comment type="caution">
    <text evidence="1">The sequence shown here is derived from an EMBL/GenBank/DDBJ whole genome shotgun (WGS) entry which is preliminary data.</text>
</comment>
<evidence type="ECO:0000313" key="1">
    <source>
        <dbReference type="EMBL" id="PUE58171.1"/>
    </source>
</evidence>
<dbReference type="AlphaFoldDB" id="A0A315ELR9"/>
<keyword evidence="2" id="KW-1185">Reference proteome</keyword>
<evidence type="ECO:0000313" key="2">
    <source>
        <dbReference type="Proteomes" id="UP000251341"/>
    </source>
</evidence>
<proteinExistence type="predicted"/>
<dbReference type="Proteomes" id="UP000251341">
    <property type="component" value="Unassembled WGS sequence"/>
</dbReference>
<protein>
    <submittedName>
        <fullName evidence="1">Uncharacterized protein</fullName>
    </submittedName>
</protein>